<dbReference type="Gene3D" id="3.30.40.10">
    <property type="entry name" value="Zinc/RING finger domain, C3HC4 (zinc finger)"/>
    <property type="match status" value="1"/>
</dbReference>
<dbReference type="EMBL" id="JAEPRB010000027">
    <property type="protein sequence ID" value="KAG2225516.1"/>
    <property type="molecule type" value="Genomic_DNA"/>
</dbReference>
<dbReference type="PANTHER" id="PTHR47665:SF1">
    <property type="entry name" value="HISTONE DEACETYLASE-LIKE PROTEIN"/>
    <property type="match status" value="1"/>
</dbReference>
<protein>
    <recommendedName>
        <fullName evidence="2">UBP-type domain-containing protein</fullName>
    </recommendedName>
</protein>
<feature type="domain" description="UBP-type" evidence="2">
    <location>
        <begin position="28"/>
        <end position="124"/>
    </location>
</feature>
<dbReference type="PROSITE" id="PS50271">
    <property type="entry name" value="ZF_UBP"/>
    <property type="match status" value="1"/>
</dbReference>
<dbReference type="SUPFAM" id="SSF57850">
    <property type="entry name" value="RING/U-box"/>
    <property type="match status" value="1"/>
</dbReference>
<keyword evidence="1" id="KW-0863">Zinc-finger</keyword>
<evidence type="ECO:0000313" key="4">
    <source>
        <dbReference type="Proteomes" id="UP000646827"/>
    </source>
</evidence>
<keyword evidence="1" id="KW-0479">Metal-binding</keyword>
<reference evidence="3 4" key="1">
    <citation type="submission" date="2020-12" db="EMBL/GenBank/DDBJ databases">
        <title>Metabolic potential, ecology and presence of endohyphal bacteria is reflected in genomic diversity of Mucoromycotina.</title>
        <authorList>
            <person name="Muszewska A."/>
            <person name="Okrasinska A."/>
            <person name="Steczkiewicz K."/>
            <person name="Drgas O."/>
            <person name="Orlowska M."/>
            <person name="Perlinska-Lenart U."/>
            <person name="Aleksandrzak-Piekarczyk T."/>
            <person name="Szatraj K."/>
            <person name="Zielenkiewicz U."/>
            <person name="Pilsyk S."/>
            <person name="Malc E."/>
            <person name="Mieczkowski P."/>
            <person name="Kruszewska J.S."/>
            <person name="Biernat P."/>
            <person name="Pawlowska J."/>
        </authorList>
    </citation>
    <scope>NUCLEOTIDE SEQUENCE [LARGE SCALE GENOMIC DNA]</scope>
    <source>
        <strain evidence="3 4">CBS 142.35</strain>
    </source>
</reference>
<organism evidence="3 4">
    <name type="scientific">Circinella minor</name>
    <dbReference type="NCBI Taxonomy" id="1195481"/>
    <lineage>
        <taxon>Eukaryota</taxon>
        <taxon>Fungi</taxon>
        <taxon>Fungi incertae sedis</taxon>
        <taxon>Mucoromycota</taxon>
        <taxon>Mucoromycotina</taxon>
        <taxon>Mucoromycetes</taxon>
        <taxon>Mucorales</taxon>
        <taxon>Lichtheimiaceae</taxon>
        <taxon>Circinella</taxon>
    </lineage>
</organism>
<dbReference type="Pfam" id="PF02148">
    <property type="entry name" value="zf-UBP"/>
    <property type="match status" value="1"/>
</dbReference>
<dbReference type="SMART" id="SM00290">
    <property type="entry name" value="ZnF_UBP"/>
    <property type="match status" value="1"/>
</dbReference>
<dbReference type="GO" id="GO:0008270">
    <property type="term" value="F:zinc ion binding"/>
    <property type="evidence" value="ECO:0007669"/>
    <property type="project" value="UniProtKB-KW"/>
</dbReference>
<gene>
    <name evidence="3" type="ORF">INT45_010343</name>
</gene>
<dbReference type="InterPro" id="IPR013083">
    <property type="entry name" value="Znf_RING/FYVE/PHD"/>
</dbReference>
<keyword evidence="4" id="KW-1185">Reference proteome</keyword>
<evidence type="ECO:0000313" key="3">
    <source>
        <dbReference type="EMBL" id="KAG2225516.1"/>
    </source>
</evidence>
<proteinExistence type="predicted"/>
<dbReference type="Proteomes" id="UP000646827">
    <property type="component" value="Unassembled WGS sequence"/>
</dbReference>
<name>A0A8H7VJV3_9FUNG</name>
<evidence type="ECO:0000256" key="1">
    <source>
        <dbReference type="PROSITE-ProRule" id="PRU00502"/>
    </source>
</evidence>
<accession>A0A8H7VJV3</accession>
<sequence length="152" mass="17055">MEKDSELAQQLQEQLNRQDVGFAVKPITTCPHIPTNISSKVFIDTPCQECNELKENWQCLSCSTILCSRYVHGHMLDHFLNTKDHSVCLSYSDLSVWCFICKKYVINKGLEQVKHAAYVAKFGEEPPITSNIVIQQDDNNNNASASGSSSSK</sequence>
<dbReference type="InterPro" id="IPR001607">
    <property type="entry name" value="Znf_UBP"/>
</dbReference>
<dbReference type="OrthoDB" id="424012at2759"/>
<dbReference type="PANTHER" id="PTHR47665">
    <property type="entry name" value="HISTONE DEACETYLASE-LIKE PROTEIN"/>
    <property type="match status" value="1"/>
</dbReference>
<comment type="caution">
    <text evidence="3">The sequence shown here is derived from an EMBL/GenBank/DDBJ whole genome shotgun (WGS) entry which is preliminary data.</text>
</comment>
<keyword evidence="1" id="KW-0862">Zinc</keyword>
<dbReference type="AlphaFoldDB" id="A0A8H7VJV3"/>
<evidence type="ECO:0000259" key="2">
    <source>
        <dbReference type="PROSITE" id="PS50271"/>
    </source>
</evidence>